<comment type="caution">
    <text evidence="2">The sequence shown here is derived from an EMBL/GenBank/DDBJ whole genome shotgun (WGS) entry which is preliminary data.</text>
</comment>
<keyword evidence="3" id="KW-1185">Reference proteome</keyword>
<name>A0AAJ0FAJ6_9PEZI</name>
<proteinExistence type="predicted"/>
<protein>
    <submittedName>
        <fullName evidence="2">Uncharacterized protein</fullName>
    </submittedName>
</protein>
<feature type="compositionally biased region" description="Basic and acidic residues" evidence="1">
    <location>
        <begin position="421"/>
        <end position="430"/>
    </location>
</feature>
<feature type="compositionally biased region" description="Polar residues" evidence="1">
    <location>
        <begin position="175"/>
        <end position="198"/>
    </location>
</feature>
<reference evidence="2" key="1">
    <citation type="submission" date="2023-06" db="EMBL/GenBank/DDBJ databases">
        <title>Genome-scale phylogeny and comparative genomics of the fungal order Sordariales.</title>
        <authorList>
            <consortium name="Lawrence Berkeley National Laboratory"/>
            <person name="Hensen N."/>
            <person name="Bonometti L."/>
            <person name="Westerberg I."/>
            <person name="Brannstrom I.O."/>
            <person name="Guillou S."/>
            <person name="Cros-Aarteil S."/>
            <person name="Calhoun S."/>
            <person name="Haridas S."/>
            <person name="Kuo A."/>
            <person name="Mondo S."/>
            <person name="Pangilinan J."/>
            <person name="Riley R."/>
            <person name="Labutti K."/>
            <person name="Andreopoulos B."/>
            <person name="Lipzen A."/>
            <person name="Chen C."/>
            <person name="Yanf M."/>
            <person name="Daum C."/>
            <person name="Ng V."/>
            <person name="Clum A."/>
            <person name="Steindorff A."/>
            <person name="Ohm R."/>
            <person name="Martin F."/>
            <person name="Silar P."/>
            <person name="Natvig D."/>
            <person name="Lalanne C."/>
            <person name="Gautier V."/>
            <person name="Ament-Velasquez S.L."/>
            <person name="Kruys A."/>
            <person name="Hutchinson M.I."/>
            <person name="Powell A.J."/>
            <person name="Barry K."/>
            <person name="Miller A.N."/>
            <person name="Grigoriev I.V."/>
            <person name="Debuchy R."/>
            <person name="Gladieux P."/>
            <person name="Thoren M.H."/>
            <person name="Johannesson H."/>
        </authorList>
    </citation>
    <scope>NUCLEOTIDE SEQUENCE</scope>
    <source>
        <strain evidence="2">PSN4</strain>
    </source>
</reference>
<feature type="compositionally biased region" description="Polar residues" evidence="1">
    <location>
        <begin position="391"/>
        <end position="407"/>
    </location>
</feature>
<sequence>MSLATKSAKMADGPIFYNDKTKDTVTFEVWYHQIENKLEVNADHFPTERAKWPSFDMDYFESLFGGTSEASFDDPFGGLAFNEATHSLQDDLQGEEGVPGPAANTVPTLPEAHTPPVLDQQSSKRKATVEKPASDKPKRKYTKKAAGTVPANPSPLRAMSLPASQRSDGSPAPISPTQQHEVYPSQSTRKTNNSPLLVSGSQQTTELVISSLVDIVVSEVADTGCIFGQPLEGGCDDAKRLEDDGTIRAKALDVITASSNETYRSDTGVALTICTKVLMGAVQEAATFGTAFGRPFIAGELSQADIREARANIATKLKYLRDTFSQNMNESRTRRLFSHETDHGYFDRESLHSASPATRFDTAPGSRMEARHQPAPMSASNSSMGFGGSMPVQQQLEPADLQVQQPPSKAPSDQLPQLDELAPKKTDTAQKKRRTSSTGQAKNIPPVRYDFATNKFTLNIVLNGAYQEHLLTESPAHRLKVNAFLDGLASHGIPRPREFILELEKSVEDNIARLKNEQFGGFLS</sequence>
<organism evidence="2 3">
    <name type="scientific">Echria macrotheca</name>
    <dbReference type="NCBI Taxonomy" id="438768"/>
    <lineage>
        <taxon>Eukaryota</taxon>
        <taxon>Fungi</taxon>
        <taxon>Dikarya</taxon>
        <taxon>Ascomycota</taxon>
        <taxon>Pezizomycotina</taxon>
        <taxon>Sordariomycetes</taxon>
        <taxon>Sordariomycetidae</taxon>
        <taxon>Sordariales</taxon>
        <taxon>Schizotheciaceae</taxon>
        <taxon>Echria</taxon>
    </lineage>
</organism>
<gene>
    <name evidence="2" type="ORF">QBC47DRAFT_414291</name>
</gene>
<dbReference type="AlphaFoldDB" id="A0AAJ0FAJ6"/>
<evidence type="ECO:0000313" key="2">
    <source>
        <dbReference type="EMBL" id="KAK1754319.1"/>
    </source>
</evidence>
<feature type="region of interest" description="Disordered" evidence="1">
    <location>
        <begin position="91"/>
        <end position="198"/>
    </location>
</feature>
<dbReference type="Proteomes" id="UP001239445">
    <property type="component" value="Unassembled WGS sequence"/>
</dbReference>
<feature type="compositionally biased region" description="Basic and acidic residues" evidence="1">
    <location>
        <begin position="127"/>
        <end position="136"/>
    </location>
</feature>
<accession>A0AAJ0FAJ6</accession>
<dbReference type="EMBL" id="MU839835">
    <property type="protein sequence ID" value="KAK1754319.1"/>
    <property type="molecule type" value="Genomic_DNA"/>
</dbReference>
<feature type="region of interest" description="Disordered" evidence="1">
    <location>
        <begin position="347"/>
        <end position="444"/>
    </location>
</feature>
<evidence type="ECO:0000256" key="1">
    <source>
        <dbReference type="SAM" id="MobiDB-lite"/>
    </source>
</evidence>
<evidence type="ECO:0000313" key="3">
    <source>
        <dbReference type="Proteomes" id="UP001239445"/>
    </source>
</evidence>